<dbReference type="SUPFAM" id="SSF52728">
    <property type="entry name" value="PTS IIb component"/>
    <property type="match status" value="1"/>
</dbReference>
<evidence type="ECO:0000256" key="4">
    <source>
        <dbReference type="ARBA" id="ARBA00022597"/>
    </source>
</evidence>
<dbReference type="PROSITE" id="PS51101">
    <property type="entry name" value="PTS_EIIB_TYPE_4"/>
    <property type="match status" value="1"/>
</dbReference>
<dbReference type="Pfam" id="PF03830">
    <property type="entry name" value="PTSIIB_sorb"/>
    <property type="match status" value="1"/>
</dbReference>
<keyword evidence="11" id="KW-1185">Reference proteome</keyword>
<dbReference type="GO" id="GO:0016301">
    <property type="term" value="F:kinase activity"/>
    <property type="evidence" value="ECO:0007669"/>
    <property type="project" value="UniProtKB-KW"/>
</dbReference>
<dbReference type="AlphaFoldDB" id="A0A318KY64"/>
<dbReference type="InterPro" id="IPR004720">
    <property type="entry name" value="PTS_IIB_sorbose-sp"/>
</dbReference>
<dbReference type="InterPro" id="IPR036667">
    <property type="entry name" value="PTS_IIB_sorbose-sp_sf"/>
</dbReference>
<dbReference type="GeneID" id="94439872"/>
<dbReference type="OrthoDB" id="9788818at2"/>
<dbReference type="GO" id="GO:0005737">
    <property type="term" value="C:cytoplasm"/>
    <property type="evidence" value="ECO:0007669"/>
    <property type="project" value="UniProtKB-SubCell"/>
</dbReference>
<comment type="subcellular location">
    <subcellularLocation>
        <location evidence="1">Cytoplasm</location>
    </subcellularLocation>
</comment>
<organism evidence="10 11">
    <name type="scientific">Dielma fastidiosa</name>
    <dbReference type="NCBI Taxonomy" id="1034346"/>
    <lineage>
        <taxon>Bacteria</taxon>
        <taxon>Bacillati</taxon>
        <taxon>Bacillota</taxon>
        <taxon>Erysipelotrichia</taxon>
        <taxon>Erysipelotrichales</taxon>
        <taxon>Erysipelotrichaceae</taxon>
        <taxon>Dielma</taxon>
    </lineage>
</organism>
<evidence type="ECO:0000313" key="10">
    <source>
        <dbReference type="EMBL" id="PXX78173.1"/>
    </source>
</evidence>
<reference evidence="10 11" key="1">
    <citation type="submission" date="2018-05" db="EMBL/GenBank/DDBJ databases">
        <title>Genomic Encyclopedia of Type Strains, Phase IV (KMG-IV): sequencing the most valuable type-strain genomes for metagenomic binning, comparative biology and taxonomic classification.</title>
        <authorList>
            <person name="Goeker M."/>
        </authorList>
    </citation>
    <scope>NUCLEOTIDE SEQUENCE [LARGE SCALE GENOMIC DNA]</scope>
    <source>
        <strain evidence="10 11">JC118</strain>
    </source>
</reference>
<dbReference type="RefSeq" id="WP_022936802.1">
    <property type="nucleotide sequence ID" value="NZ_BAABZA010000001.1"/>
</dbReference>
<evidence type="ECO:0000259" key="8">
    <source>
        <dbReference type="PROSITE" id="PS51101"/>
    </source>
</evidence>
<evidence type="ECO:0000256" key="2">
    <source>
        <dbReference type="ARBA" id="ARBA00022448"/>
    </source>
</evidence>
<keyword evidence="3" id="KW-0963">Cytoplasm</keyword>
<dbReference type="Proteomes" id="UP000247612">
    <property type="component" value="Unassembled WGS sequence"/>
</dbReference>
<evidence type="ECO:0000256" key="7">
    <source>
        <dbReference type="ARBA" id="ARBA00022777"/>
    </source>
</evidence>
<keyword evidence="4 9" id="KW-0762">Sugar transport</keyword>
<evidence type="ECO:0000256" key="5">
    <source>
        <dbReference type="ARBA" id="ARBA00022679"/>
    </source>
</evidence>
<sequence>MSVTLARIDDRLIHGQIVHAWIEYSKAKHLLIADDFASTDKTSQLMLRLAAPKTIKLVILSLEETINYIKENENEPIFLIVRNPESMLKLLNLGLVLSEINLGNISMTKSQTGRKMLLKNIHVEQNDVDCLKAIAEKGVYIYIKLVPDERPIDAIDLINKKY</sequence>
<evidence type="ECO:0000313" key="11">
    <source>
        <dbReference type="Proteomes" id="UP000247612"/>
    </source>
</evidence>
<dbReference type="Proteomes" id="UP001276902">
    <property type="component" value="Unassembled WGS sequence"/>
</dbReference>
<accession>A0A318KY64</accession>
<evidence type="ECO:0000313" key="9">
    <source>
        <dbReference type="EMBL" id="MDY5167386.1"/>
    </source>
</evidence>
<evidence type="ECO:0000256" key="1">
    <source>
        <dbReference type="ARBA" id="ARBA00004496"/>
    </source>
</evidence>
<keyword evidence="6" id="KW-0598">Phosphotransferase system</keyword>
<dbReference type="GO" id="GO:0008982">
    <property type="term" value="F:protein-N(PI)-phosphohistidine-sugar phosphotransferase activity"/>
    <property type="evidence" value="ECO:0007669"/>
    <property type="project" value="InterPro"/>
</dbReference>
<dbReference type="STRING" id="1034346.GCA_000313565_00498"/>
<dbReference type="EMBL" id="QJKH01000008">
    <property type="protein sequence ID" value="PXX78173.1"/>
    <property type="molecule type" value="Genomic_DNA"/>
</dbReference>
<reference evidence="9" key="2">
    <citation type="submission" date="2022-03" db="EMBL/GenBank/DDBJ databases">
        <title>First case of bacteraemia caused by Dielma fastidiosa in a patient hospitalised with diverticulitis.</title>
        <authorList>
            <person name="Forman-Ankjaer B."/>
            <person name="Hvid-Jensen F."/>
            <person name="Kobel C.M."/>
            <person name="Greve T."/>
        </authorList>
    </citation>
    <scope>NUCLEOTIDE SEQUENCE</scope>
    <source>
        <strain evidence="9">AUH_DF_2021</strain>
    </source>
</reference>
<keyword evidence="2" id="KW-0813">Transport</keyword>
<evidence type="ECO:0000256" key="3">
    <source>
        <dbReference type="ARBA" id="ARBA00022490"/>
    </source>
</evidence>
<proteinExistence type="predicted"/>
<protein>
    <submittedName>
        <fullName evidence="9">PTS sugar transporter subunit IIB</fullName>
    </submittedName>
    <submittedName>
        <fullName evidence="10">PTS system mannose-specific IIB component</fullName>
    </submittedName>
</protein>
<feature type="domain" description="PTS EIIB type-4" evidence="8">
    <location>
        <begin position="1"/>
        <end position="162"/>
    </location>
</feature>
<keyword evidence="5" id="KW-0808">Transferase</keyword>
<keyword evidence="7" id="KW-0418">Kinase</keyword>
<gene>
    <name evidence="10" type="ORF">DES51_108100</name>
    <name evidence="9" type="ORF">MQE39_04535</name>
</gene>
<evidence type="ECO:0000256" key="6">
    <source>
        <dbReference type="ARBA" id="ARBA00022683"/>
    </source>
</evidence>
<dbReference type="Gene3D" id="3.40.35.10">
    <property type="entry name" value="Phosphotransferase system, sorbose subfamily IIB component"/>
    <property type="match status" value="1"/>
</dbReference>
<dbReference type="GO" id="GO:0009401">
    <property type="term" value="P:phosphoenolpyruvate-dependent sugar phosphotransferase system"/>
    <property type="evidence" value="ECO:0007669"/>
    <property type="project" value="UniProtKB-KW"/>
</dbReference>
<name>A0A318KY64_9FIRM</name>
<dbReference type="EMBL" id="JALDAW010000011">
    <property type="protein sequence ID" value="MDY5167386.1"/>
    <property type="molecule type" value="Genomic_DNA"/>
</dbReference>
<comment type="caution">
    <text evidence="10">The sequence shown here is derived from an EMBL/GenBank/DDBJ whole genome shotgun (WGS) entry which is preliminary data.</text>
</comment>